<name>A0A9X0CGT7_9CNID</name>
<evidence type="ECO:0000256" key="2">
    <source>
        <dbReference type="ARBA" id="ARBA00022525"/>
    </source>
</evidence>
<keyword evidence="3" id="KW-0325">Glycoprotein</keyword>
<dbReference type="EMBL" id="MU827786">
    <property type="protein sequence ID" value="KAJ7333672.1"/>
    <property type="molecule type" value="Genomic_DNA"/>
</dbReference>
<comment type="caution">
    <text evidence="5">The sequence shown here is derived from an EMBL/GenBank/DDBJ whole genome shotgun (WGS) entry which is preliminary data.</text>
</comment>
<evidence type="ECO:0000256" key="3">
    <source>
        <dbReference type="ARBA" id="ARBA00023180"/>
    </source>
</evidence>
<dbReference type="InterPro" id="IPR010255">
    <property type="entry name" value="Haem_peroxidase_sf"/>
</dbReference>
<dbReference type="Proteomes" id="UP001163046">
    <property type="component" value="Unassembled WGS sequence"/>
</dbReference>
<dbReference type="GO" id="GO:0006979">
    <property type="term" value="P:response to oxidative stress"/>
    <property type="evidence" value="ECO:0007669"/>
    <property type="project" value="InterPro"/>
</dbReference>
<dbReference type="GO" id="GO:0020037">
    <property type="term" value="F:heme binding"/>
    <property type="evidence" value="ECO:0007669"/>
    <property type="project" value="InterPro"/>
</dbReference>
<evidence type="ECO:0000313" key="6">
    <source>
        <dbReference type="Proteomes" id="UP001163046"/>
    </source>
</evidence>
<evidence type="ECO:0000256" key="1">
    <source>
        <dbReference type="ARBA" id="ARBA00004613"/>
    </source>
</evidence>
<dbReference type="PRINTS" id="PR00457">
    <property type="entry name" value="ANPEROXIDASE"/>
</dbReference>
<dbReference type="GO" id="GO:0046872">
    <property type="term" value="F:metal ion binding"/>
    <property type="evidence" value="ECO:0007669"/>
    <property type="project" value="UniProtKB-KW"/>
</dbReference>
<keyword evidence="6" id="KW-1185">Reference proteome</keyword>
<organism evidence="5 6">
    <name type="scientific">Desmophyllum pertusum</name>
    <dbReference type="NCBI Taxonomy" id="174260"/>
    <lineage>
        <taxon>Eukaryota</taxon>
        <taxon>Metazoa</taxon>
        <taxon>Cnidaria</taxon>
        <taxon>Anthozoa</taxon>
        <taxon>Hexacorallia</taxon>
        <taxon>Scleractinia</taxon>
        <taxon>Caryophylliina</taxon>
        <taxon>Caryophylliidae</taxon>
        <taxon>Desmophyllum</taxon>
    </lineage>
</organism>
<dbReference type="PANTHER" id="PTHR11475:SF4">
    <property type="entry name" value="CHORION PEROXIDASE"/>
    <property type="match status" value="1"/>
</dbReference>
<evidence type="ECO:0008006" key="7">
    <source>
        <dbReference type="Google" id="ProtNLM"/>
    </source>
</evidence>
<feature type="binding site" description="axial binding residue" evidence="4">
    <location>
        <position position="246"/>
    </location>
    <ligand>
        <name>heme b</name>
        <dbReference type="ChEBI" id="CHEBI:60344"/>
    </ligand>
    <ligandPart>
        <name>Fe</name>
        <dbReference type="ChEBI" id="CHEBI:18248"/>
    </ligandPart>
</feature>
<evidence type="ECO:0000256" key="4">
    <source>
        <dbReference type="PIRSR" id="PIRSR619791-2"/>
    </source>
</evidence>
<dbReference type="PANTHER" id="PTHR11475">
    <property type="entry name" value="OXIDASE/PEROXIDASE"/>
    <property type="match status" value="1"/>
</dbReference>
<dbReference type="Pfam" id="PF03098">
    <property type="entry name" value="An_peroxidase"/>
    <property type="match status" value="1"/>
</dbReference>
<dbReference type="SUPFAM" id="SSF48113">
    <property type="entry name" value="Heme-dependent peroxidases"/>
    <property type="match status" value="1"/>
</dbReference>
<sequence length="310" mass="35144">MIWGQFVDHDVTLALGTGMNCELDNTDPECVNVKIPEDDEVFRGREVAFIELERDAPHNPSKFCALQPREHVNRLTSFIDGSQIYSADNDLAENLTGSGGLLRDMQHPHGCPFKNLLPKQDPDIFCVSKDPKRPCFATGDDRANENQGLMSMHTLWLRQHNRIAKQLSRITNFDAEIIFQETRKIIGAQIQRITYNEFLPLILGEQTIKDFDLTLLKGKAFFKGYKTDVNPSVFAAFAVAAYRFGHSLVQDEFRRFSQEDFNCNNHEKDEFSSIPLKDFGNPVYLYDKCEGGIDSIFRGLVKNAAAKVDG</sequence>
<dbReference type="GO" id="GO:0004601">
    <property type="term" value="F:peroxidase activity"/>
    <property type="evidence" value="ECO:0007669"/>
    <property type="project" value="InterPro"/>
</dbReference>
<dbReference type="PROSITE" id="PS50292">
    <property type="entry name" value="PEROXIDASE_3"/>
    <property type="match status" value="1"/>
</dbReference>
<dbReference type="GO" id="GO:0005576">
    <property type="term" value="C:extracellular region"/>
    <property type="evidence" value="ECO:0007669"/>
    <property type="project" value="UniProtKB-SubCell"/>
</dbReference>
<dbReference type="InterPro" id="IPR019791">
    <property type="entry name" value="Haem_peroxidase_animal"/>
</dbReference>
<keyword evidence="4" id="KW-0408">Iron</keyword>
<dbReference type="InterPro" id="IPR037120">
    <property type="entry name" value="Haem_peroxidase_sf_animal"/>
</dbReference>
<keyword evidence="2" id="KW-0964">Secreted</keyword>
<gene>
    <name evidence="5" type="ORF">OS493_017216</name>
</gene>
<comment type="subcellular location">
    <subcellularLocation>
        <location evidence="1">Secreted</location>
    </subcellularLocation>
</comment>
<keyword evidence="4" id="KW-0479">Metal-binding</keyword>
<dbReference type="OrthoDB" id="5873148at2759"/>
<dbReference type="AlphaFoldDB" id="A0A9X0CGT7"/>
<protein>
    <recommendedName>
        <fullName evidence="7">Peroxidase</fullName>
    </recommendedName>
</protein>
<dbReference type="Gene3D" id="1.10.640.10">
    <property type="entry name" value="Haem peroxidase domain superfamily, animal type"/>
    <property type="match status" value="1"/>
</dbReference>
<evidence type="ECO:0000313" key="5">
    <source>
        <dbReference type="EMBL" id="KAJ7333672.1"/>
    </source>
</evidence>
<proteinExistence type="predicted"/>
<reference evidence="5" key="1">
    <citation type="submission" date="2023-01" db="EMBL/GenBank/DDBJ databases">
        <title>Genome assembly of the deep-sea coral Lophelia pertusa.</title>
        <authorList>
            <person name="Herrera S."/>
            <person name="Cordes E."/>
        </authorList>
    </citation>
    <scope>NUCLEOTIDE SEQUENCE</scope>
    <source>
        <strain evidence="5">USNM1676648</strain>
        <tissue evidence="5">Polyp</tissue>
    </source>
</reference>
<keyword evidence="4" id="KW-0349">Heme</keyword>
<accession>A0A9X0CGT7</accession>